<sequence length="394" mass="46389">MKTLDKTFGVRVKDILEKHEIKQKDLAADCGINISSLNKILNAGRESDFRKILALIQKIILMDGNLQEEEFMSYYIREIQNPMNIKPAMEYCDTHDMRETLEMLCERADYKADHKNRLKEFSTMYRLNMERKDQQDEKYVSKELFNKVISQNNKTKEMKIFQLILELENYHQERNFYKLIASLPKLKNQLDQSENNFQTPSFKMRFNKLLQTIYLRNICDFKKARELANEALDLSIGKRFDAASYVNLGDSHIHDADPTQAIRYLEKSIKLYNDIGLDFAAKMMRNKIEFISILRGREIDCIKIEQNVALKYIINGQKEAALKILDKLDITPERLYMKGVATDDPSYFWKSLDGFMKRGDRLYGLFTVQELKRLGERADTIDMVYNNIEEVKHS</sequence>
<name>A0ABV3Q5A4_9BACL</name>
<comment type="caution">
    <text evidence="1">The sequence shown here is derived from an EMBL/GenBank/DDBJ whole genome shotgun (WGS) entry which is preliminary data.</text>
</comment>
<protein>
    <submittedName>
        <fullName evidence="1">AimR family lysis-lysogeny pheromone receptor</fullName>
    </submittedName>
</protein>
<reference evidence="1 2" key="1">
    <citation type="journal article" date="1979" name="Int. J. Syst. Evol. Microbiol.">
        <title>Bacillus globisporus subsp. marinus subsp. nov.</title>
        <authorList>
            <person name="Liu H."/>
        </authorList>
    </citation>
    <scope>NUCLEOTIDE SEQUENCE [LARGE SCALE GENOMIC DNA]</scope>
    <source>
        <strain evidence="1 2">DSM 1297</strain>
    </source>
</reference>
<accession>A0ABV3Q5A4</accession>
<keyword evidence="1" id="KW-0675">Receptor</keyword>
<dbReference type="CDD" id="cd00093">
    <property type="entry name" value="HTH_XRE"/>
    <property type="match status" value="1"/>
</dbReference>
<dbReference type="InterPro" id="IPR011990">
    <property type="entry name" value="TPR-like_helical_dom_sf"/>
</dbReference>
<keyword evidence="2" id="KW-1185">Reference proteome</keyword>
<dbReference type="NCBIfam" id="NF038310">
    <property type="entry name" value="lysogeny_AimR"/>
    <property type="match status" value="1"/>
</dbReference>
<dbReference type="InterPro" id="IPR001387">
    <property type="entry name" value="Cro/C1-type_HTH"/>
</dbReference>
<dbReference type="RefSeq" id="WP_367780021.1">
    <property type="nucleotide sequence ID" value="NZ_JBFMIA010000011.1"/>
</dbReference>
<dbReference type="InterPro" id="IPR047705">
    <property type="entry name" value="AimR-like"/>
</dbReference>
<evidence type="ECO:0000313" key="1">
    <source>
        <dbReference type="EMBL" id="MEW9502531.1"/>
    </source>
</evidence>
<dbReference type="InterPro" id="IPR010982">
    <property type="entry name" value="Lambda_DNA-bd_dom_sf"/>
</dbReference>
<proteinExistence type="predicted"/>
<dbReference type="Pfam" id="PF22871">
    <property type="entry name" value="AimR"/>
    <property type="match status" value="1"/>
</dbReference>
<organism evidence="1 2">
    <name type="scientific">Jeotgalibacillus marinus</name>
    <dbReference type="NCBI Taxonomy" id="86667"/>
    <lineage>
        <taxon>Bacteria</taxon>
        <taxon>Bacillati</taxon>
        <taxon>Bacillota</taxon>
        <taxon>Bacilli</taxon>
        <taxon>Bacillales</taxon>
        <taxon>Caryophanaceae</taxon>
        <taxon>Jeotgalibacillus</taxon>
    </lineage>
</organism>
<evidence type="ECO:0000313" key="2">
    <source>
        <dbReference type="Proteomes" id="UP001556040"/>
    </source>
</evidence>
<dbReference type="EMBL" id="JBFMIA010000011">
    <property type="protein sequence ID" value="MEW9502531.1"/>
    <property type="molecule type" value="Genomic_DNA"/>
</dbReference>
<dbReference type="Gene3D" id="1.25.40.10">
    <property type="entry name" value="Tetratricopeptide repeat domain"/>
    <property type="match status" value="1"/>
</dbReference>
<dbReference type="Proteomes" id="UP001556040">
    <property type="component" value="Unassembled WGS sequence"/>
</dbReference>
<dbReference type="SUPFAM" id="SSF48452">
    <property type="entry name" value="TPR-like"/>
    <property type="match status" value="1"/>
</dbReference>
<dbReference type="Gene3D" id="1.10.260.40">
    <property type="entry name" value="lambda repressor-like DNA-binding domains"/>
    <property type="match status" value="1"/>
</dbReference>
<gene>
    <name evidence="1" type="ORF">AB1471_12090</name>
</gene>
<dbReference type="SUPFAM" id="SSF47413">
    <property type="entry name" value="lambda repressor-like DNA-binding domains"/>
    <property type="match status" value="1"/>
</dbReference>